<organism evidence="4 5">
    <name type="scientific">Deinococcus wulumuqiensis</name>
    <dbReference type="NCBI Taxonomy" id="980427"/>
    <lineage>
        <taxon>Bacteria</taxon>
        <taxon>Thermotogati</taxon>
        <taxon>Deinococcota</taxon>
        <taxon>Deinococci</taxon>
        <taxon>Deinococcales</taxon>
        <taxon>Deinococcaceae</taxon>
        <taxon>Deinococcus</taxon>
    </lineage>
</organism>
<dbReference type="KEGG" id="dwu:DVJ83_07810"/>
<dbReference type="GO" id="GO:0046961">
    <property type="term" value="F:proton-transporting ATPase activity, rotational mechanism"/>
    <property type="evidence" value="ECO:0007669"/>
    <property type="project" value="InterPro"/>
</dbReference>
<proteinExistence type="inferred from homology"/>
<gene>
    <name evidence="4" type="ORF">DVJ83_07810</name>
</gene>
<evidence type="ECO:0000256" key="1">
    <source>
        <dbReference type="ARBA" id="ARBA00010148"/>
    </source>
</evidence>
<evidence type="ECO:0000313" key="4">
    <source>
        <dbReference type="EMBL" id="AXG99082.1"/>
    </source>
</evidence>
<sequence>MTRGESTMQRVAVLSDAETATGYRLAGASVIEANPDNAVQTLEQAIVEGGYGLIAVDTGLIPDPTTATARIMRGRDLPILLPIPSLRDAFSSDTVDAKAYMGKLVRDTIGFDIKL</sequence>
<evidence type="ECO:0000256" key="2">
    <source>
        <dbReference type="ARBA" id="ARBA00022448"/>
    </source>
</evidence>
<comment type="similarity">
    <text evidence="1">Belongs to the V-ATPase F subunit family.</text>
</comment>
<dbReference type="RefSeq" id="WP_114671966.1">
    <property type="nucleotide sequence ID" value="NZ_CP031158.1"/>
</dbReference>
<dbReference type="InterPro" id="IPR036906">
    <property type="entry name" value="ATPase_V1_fsu_sf"/>
</dbReference>
<dbReference type="SUPFAM" id="SSF159468">
    <property type="entry name" value="AtpF-like"/>
    <property type="match status" value="1"/>
</dbReference>
<dbReference type="Pfam" id="PF01990">
    <property type="entry name" value="ATP-synt_F"/>
    <property type="match status" value="1"/>
</dbReference>
<accession>A0A345IHB0</accession>
<dbReference type="STRING" id="1288484.GCA_000348665_01390"/>
<keyword evidence="3" id="KW-0406">Ion transport</keyword>
<evidence type="ECO:0000256" key="3">
    <source>
        <dbReference type="ARBA" id="ARBA00023065"/>
    </source>
</evidence>
<dbReference type="EMBL" id="CP031158">
    <property type="protein sequence ID" value="AXG99082.1"/>
    <property type="molecule type" value="Genomic_DNA"/>
</dbReference>
<dbReference type="Gene3D" id="3.40.50.10580">
    <property type="entry name" value="ATPase, V1 complex, subunit F"/>
    <property type="match status" value="1"/>
</dbReference>
<dbReference type="InterPro" id="IPR008218">
    <property type="entry name" value="ATPase_V1-cplx_f_g_su"/>
</dbReference>
<evidence type="ECO:0000313" key="5">
    <source>
        <dbReference type="Proteomes" id="UP000253744"/>
    </source>
</evidence>
<protein>
    <submittedName>
        <fullName evidence="4">V-type ATP synthase subunit F</fullName>
    </submittedName>
</protein>
<name>A0A345IHB0_9DEIO</name>
<dbReference type="Proteomes" id="UP000253744">
    <property type="component" value="Chromosome"/>
</dbReference>
<reference evidence="4 5" key="1">
    <citation type="submission" date="2018-07" db="EMBL/GenBank/DDBJ databases">
        <title>Complete Genome and Methylome Analysis of Deinococcus wulumuqiensis NEB 479.</title>
        <authorList>
            <person name="Fomenkov A."/>
            <person name="Luyten Y."/>
            <person name="Vincze T."/>
            <person name="Anton B.P."/>
            <person name="Clark T."/>
            <person name="Roberts R.J."/>
            <person name="Morgan R.D."/>
        </authorList>
    </citation>
    <scope>NUCLEOTIDE SEQUENCE [LARGE SCALE GENOMIC DNA]</scope>
    <source>
        <strain evidence="4 5">NEB 479</strain>
    </source>
</reference>
<dbReference type="AlphaFoldDB" id="A0A345IHB0"/>
<dbReference type="Gene3D" id="6.10.140.810">
    <property type="match status" value="1"/>
</dbReference>
<keyword evidence="2" id="KW-0813">Transport</keyword>